<organism evidence="10 11">
    <name type="scientific">Pseudoalteromonas denitrificans DSM 6059</name>
    <dbReference type="NCBI Taxonomy" id="1123010"/>
    <lineage>
        <taxon>Bacteria</taxon>
        <taxon>Pseudomonadati</taxon>
        <taxon>Pseudomonadota</taxon>
        <taxon>Gammaproteobacteria</taxon>
        <taxon>Alteromonadales</taxon>
        <taxon>Pseudoalteromonadaceae</taxon>
        <taxon>Pseudoalteromonas</taxon>
    </lineage>
</organism>
<feature type="modified residue" description="4-aspartylphosphate" evidence="6">
    <location>
        <position position="53"/>
    </location>
</feature>
<keyword evidence="1 6" id="KW-0597">Phosphoprotein</keyword>
<dbReference type="CDD" id="cd17624">
    <property type="entry name" value="REC_OmpR_PmrA-like"/>
    <property type="match status" value="1"/>
</dbReference>
<gene>
    <name evidence="10" type="ORF">SAMN02745724_02119</name>
</gene>
<feature type="domain" description="Response regulatory" evidence="8">
    <location>
        <begin position="4"/>
        <end position="118"/>
    </location>
</feature>
<dbReference type="SUPFAM" id="SSF52172">
    <property type="entry name" value="CheY-like"/>
    <property type="match status" value="1"/>
</dbReference>
<dbReference type="PROSITE" id="PS51755">
    <property type="entry name" value="OMPR_PHOB"/>
    <property type="match status" value="1"/>
</dbReference>
<feature type="DNA-binding region" description="OmpR/PhoB-type" evidence="7">
    <location>
        <begin position="125"/>
        <end position="222"/>
    </location>
</feature>
<evidence type="ECO:0000259" key="9">
    <source>
        <dbReference type="PROSITE" id="PS51755"/>
    </source>
</evidence>
<dbReference type="PANTHER" id="PTHR48111:SF22">
    <property type="entry name" value="REGULATOR OF RPOS"/>
    <property type="match status" value="1"/>
</dbReference>
<dbReference type="InterPro" id="IPR036388">
    <property type="entry name" value="WH-like_DNA-bd_sf"/>
</dbReference>
<dbReference type="Pfam" id="PF00072">
    <property type="entry name" value="Response_reg"/>
    <property type="match status" value="1"/>
</dbReference>
<dbReference type="RefSeq" id="WP_091983464.1">
    <property type="nucleotide sequence ID" value="NZ_FOLO01000013.1"/>
</dbReference>
<name>A0A1I1KM54_9GAMM</name>
<evidence type="ECO:0000256" key="4">
    <source>
        <dbReference type="ARBA" id="ARBA00023125"/>
    </source>
</evidence>
<dbReference type="GO" id="GO:0032993">
    <property type="term" value="C:protein-DNA complex"/>
    <property type="evidence" value="ECO:0007669"/>
    <property type="project" value="TreeGrafter"/>
</dbReference>
<evidence type="ECO:0000256" key="7">
    <source>
        <dbReference type="PROSITE-ProRule" id="PRU01091"/>
    </source>
</evidence>
<keyword evidence="2" id="KW-0902">Two-component regulatory system</keyword>
<dbReference type="CDD" id="cd00383">
    <property type="entry name" value="trans_reg_C"/>
    <property type="match status" value="1"/>
</dbReference>
<dbReference type="PROSITE" id="PS50110">
    <property type="entry name" value="RESPONSE_REGULATORY"/>
    <property type="match status" value="1"/>
</dbReference>
<dbReference type="SUPFAM" id="SSF46894">
    <property type="entry name" value="C-terminal effector domain of the bipartite response regulators"/>
    <property type="match status" value="1"/>
</dbReference>
<reference evidence="10 11" key="1">
    <citation type="submission" date="2016-10" db="EMBL/GenBank/DDBJ databases">
        <authorList>
            <person name="de Groot N.N."/>
        </authorList>
    </citation>
    <scope>NUCLEOTIDE SEQUENCE [LARGE SCALE GENOMIC DNA]</scope>
    <source>
        <strain evidence="10 11">DSM 6059</strain>
    </source>
</reference>
<keyword evidence="3" id="KW-0805">Transcription regulation</keyword>
<evidence type="ECO:0000259" key="8">
    <source>
        <dbReference type="PROSITE" id="PS50110"/>
    </source>
</evidence>
<sequence>MTSYILLVEDDLDLAATIIDYLEIEDITCDHAANGIAGLQLHAENMYDMVILDVNMPRMDGLSMCKSLRDSGSNIPVLMLTARDTLPDKLAGFEVGTDDYMVKPFEMLELIARIKVLIKRQNGQSNKFTLADLSVDFSAKVAIRAERTLKLSPIGWKLLEALLRKSPYVVNREQLSRAVWGDDIPDSNSLKVHIFKLRQQIDATDDTKLLNTITGQGFALKAS</sequence>
<dbReference type="Gene3D" id="6.10.250.690">
    <property type="match status" value="1"/>
</dbReference>
<evidence type="ECO:0000256" key="5">
    <source>
        <dbReference type="ARBA" id="ARBA00023163"/>
    </source>
</evidence>
<evidence type="ECO:0000256" key="1">
    <source>
        <dbReference type="ARBA" id="ARBA00022553"/>
    </source>
</evidence>
<dbReference type="Pfam" id="PF00486">
    <property type="entry name" value="Trans_reg_C"/>
    <property type="match status" value="1"/>
</dbReference>
<dbReference type="Proteomes" id="UP000198862">
    <property type="component" value="Unassembled WGS sequence"/>
</dbReference>
<evidence type="ECO:0000256" key="6">
    <source>
        <dbReference type="PROSITE-ProRule" id="PRU00169"/>
    </source>
</evidence>
<dbReference type="GO" id="GO:0000976">
    <property type="term" value="F:transcription cis-regulatory region binding"/>
    <property type="evidence" value="ECO:0007669"/>
    <property type="project" value="TreeGrafter"/>
</dbReference>
<dbReference type="STRING" id="1123010.SAMN02745724_02119"/>
<dbReference type="GO" id="GO:0000156">
    <property type="term" value="F:phosphorelay response regulator activity"/>
    <property type="evidence" value="ECO:0007669"/>
    <property type="project" value="TreeGrafter"/>
</dbReference>
<dbReference type="SMART" id="SM00448">
    <property type="entry name" value="REC"/>
    <property type="match status" value="1"/>
</dbReference>
<keyword evidence="4 7" id="KW-0238">DNA-binding</keyword>
<dbReference type="OrthoDB" id="9802426at2"/>
<dbReference type="GO" id="GO:0006355">
    <property type="term" value="P:regulation of DNA-templated transcription"/>
    <property type="evidence" value="ECO:0007669"/>
    <property type="project" value="InterPro"/>
</dbReference>
<dbReference type="InterPro" id="IPR011006">
    <property type="entry name" value="CheY-like_superfamily"/>
</dbReference>
<dbReference type="EMBL" id="FOLO01000013">
    <property type="protein sequence ID" value="SFC61781.1"/>
    <property type="molecule type" value="Genomic_DNA"/>
</dbReference>
<evidence type="ECO:0000256" key="3">
    <source>
        <dbReference type="ARBA" id="ARBA00023015"/>
    </source>
</evidence>
<feature type="domain" description="OmpR/PhoB-type" evidence="9">
    <location>
        <begin position="125"/>
        <end position="222"/>
    </location>
</feature>
<dbReference type="SMART" id="SM00862">
    <property type="entry name" value="Trans_reg_C"/>
    <property type="match status" value="1"/>
</dbReference>
<dbReference type="InterPro" id="IPR039420">
    <property type="entry name" value="WalR-like"/>
</dbReference>
<accession>A0A1I1KM54</accession>
<dbReference type="GO" id="GO:0005829">
    <property type="term" value="C:cytosol"/>
    <property type="evidence" value="ECO:0007669"/>
    <property type="project" value="TreeGrafter"/>
</dbReference>
<dbReference type="PANTHER" id="PTHR48111">
    <property type="entry name" value="REGULATOR OF RPOS"/>
    <property type="match status" value="1"/>
</dbReference>
<dbReference type="AlphaFoldDB" id="A0A1I1KM54"/>
<keyword evidence="5" id="KW-0804">Transcription</keyword>
<evidence type="ECO:0000313" key="10">
    <source>
        <dbReference type="EMBL" id="SFC61781.1"/>
    </source>
</evidence>
<dbReference type="Gene3D" id="3.40.50.2300">
    <property type="match status" value="1"/>
</dbReference>
<protein>
    <submittedName>
        <fullName evidence="10">DNA-binding response regulator, OmpR family, contains REC and winged-helix (WHTH) domain</fullName>
    </submittedName>
</protein>
<keyword evidence="11" id="KW-1185">Reference proteome</keyword>
<dbReference type="InterPro" id="IPR001867">
    <property type="entry name" value="OmpR/PhoB-type_DNA-bd"/>
</dbReference>
<dbReference type="Gene3D" id="1.10.10.10">
    <property type="entry name" value="Winged helix-like DNA-binding domain superfamily/Winged helix DNA-binding domain"/>
    <property type="match status" value="1"/>
</dbReference>
<proteinExistence type="predicted"/>
<evidence type="ECO:0000256" key="2">
    <source>
        <dbReference type="ARBA" id="ARBA00023012"/>
    </source>
</evidence>
<dbReference type="InterPro" id="IPR001789">
    <property type="entry name" value="Sig_transdc_resp-reg_receiver"/>
</dbReference>
<dbReference type="InterPro" id="IPR016032">
    <property type="entry name" value="Sig_transdc_resp-reg_C-effctor"/>
</dbReference>
<evidence type="ECO:0000313" key="11">
    <source>
        <dbReference type="Proteomes" id="UP000198862"/>
    </source>
</evidence>